<comment type="similarity">
    <text evidence="1 5">Belongs to the E2F/DP family.</text>
</comment>
<evidence type="ECO:0000259" key="7">
    <source>
        <dbReference type="SMART" id="SM01372"/>
    </source>
</evidence>
<dbReference type="InterPro" id="IPR015633">
    <property type="entry name" value="E2F"/>
</dbReference>
<evidence type="ECO:0000256" key="1">
    <source>
        <dbReference type="ARBA" id="ARBA00010940"/>
    </source>
</evidence>
<keyword evidence="3 5" id="KW-0238">DNA-binding</keyword>
<dbReference type="PANTHER" id="PTHR12081:SF7">
    <property type="entry name" value="TRANSCRIPTION FACTOR EFL-3"/>
    <property type="match status" value="1"/>
</dbReference>
<dbReference type="Pfam" id="PF02319">
    <property type="entry name" value="WHD_E2F_TDP"/>
    <property type="match status" value="2"/>
</dbReference>
<feature type="domain" description="E2F/DP family winged-helix DNA-binding" evidence="7">
    <location>
        <begin position="212"/>
        <end position="299"/>
    </location>
</feature>
<reference evidence="9" key="1">
    <citation type="submission" date="2016-11" db="UniProtKB">
        <authorList>
            <consortium name="WormBaseParasite"/>
        </authorList>
    </citation>
    <scope>IDENTIFICATION</scope>
</reference>
<name>A0A1I7UDJ4_9PELO</name>
<feature type="compositionally biased region" description="Polar residues" evidence="6">
    <location>
        <begin position="31"/>
        <end position="44"/>
    </location>
</feature>
<dbReference type="SUPFAM" id="SSF46785">
    <property type="entry name" value="Winged helix' DNA-binding domain"/>
    <property type="match status" value="2"/>
</dbReference>
<dbReference type="InterPro" id="IPR003316">
    <property type="entry name" value="E2F_WHTH_DNA-bd_dom"/>
</dbReference>
<dbReference type="GO" id="GO:0090575">
    <property type="term" value="C:RNA polymerase II transcription regulator complex"/>
    <property type="evidence" value="ECO:0007669"/>
    <property type="project" value="TreeGrafter"/>
</dbReference>
<dbReference type="InterPro" id="IPR036388">
    <property type="entry name" value="WH-like_DNA-bd_sf"/>
</dbReference>
<evidence type="ECO:0000256" key="3">
    <source>
        <dbReference type="ARBA" id="ARBA00023125"/>
    </source>
</evidence>
<comment type="subcellular location">
    <subcellularLocation>
        <location evidence="5">Nucleus</location>
    </subcellularLocation>
</comment>
<dbReference type="SMART" id="SM01372">
    <property type="entry name" value="E2F_TDP"/>
    <property type="match status" value="2"/>
</dbReference>
<proteinExistence type="inferred from homology"/>
<evidence type="ECO:0000256" key="5">
    <source>
        <dbReference type="RuleBase" id="RU003796"/>
    </source>
</evidence>
<dbReference type="GO" id="GO:0000978">
    <property type="term" value="F:RNA polymerase II cis-regulatory region sequence-specific DNA binding"/>
    <property type="evidence" value="ECO:0007669"/>
    <property type="project" value="InterPro"/>
</dbReference>
<dbReference type="FunFam" id="1.10.10.10:FF:000832">
    <property type="entry name" value="E2F-like (Mammalian transcription factor)"/>
    <property type="match status" value="1"/>
</dbReference>
<dbReference type="PANTHER" id="PTHR12081">
    <property type="entry name" value="TRANSCRIPTION FACTOR E2F"/>
    <property type="match status" value="1"/>
</dbReference>
<dbReference type="WBParaSite" id="Csp11.Scaffold629.g8245.t1">
    <property type="protein sequence ID" value="Csp11.Scaffold629.g8245.t1"/>
    <property type="gene ID" value="Csp11.Scaffold629.g8245"/>
</dbReference>
<dbReference type="AlphaFoldDB" id="A0A1I7UDJ4"/>
<dbReference type="FunFam" id="1.10.10.10:FF:000629">
    <property type="entry name" value="Transcription factor E2F/dimerization partner"/>
    <property type="match status" value="1"/>
</dbReference>
<sequence>MPNIIFNCEANKENIPPGTEFKKLDNPPETPQRSDGSFHSQDSTPVIADDTDDDPEVTSRKEKSLGLLCQRFLIAINEETSDSREVHLETVARKMSVEKRRIYDIVNVMEALDAMHKTNKSYYQWQGLESLPKLMFDLQNEAIEEGLPERVLRVEQAMCSFTELASPRGLSFKDTVGSFVSSTPTTPSTSFDSVKVEMSGEKKSRVDSRDRQGRNSLAQLCRRFLMVLLSNPKNVRKVSLDVASTVLIKDPETEGFEPPSRSRCRRLYDIANVLVALGLIKKVHYLFGTKKIPLFVYCGPEPEEHGTFDVFQSVERLLSSPQNIPQTPVIKAQTDKIVQQIAGFGKRTLSEQNLKKNTPKMAKIKSEVVPSSPLPEDNKLFMFAELAAAQKIREDAIAQLSRSLIRQVPPLPMSPLRLPGLPSLPSTVFPSRPKFNFPDYPAPSTIRPLVSQMTFRPEVFKPEVIPPKHSMSNILGETKFFEHNTTSSPFQVVTKKADTTRPKKLFGEIQNLQ</sequence>
<evidence type="ECO:0000256" key="2">
    <source>
        <dbReference type="ARBA" id="ARBA00023015"/>
    </source>
</evidence>
<keyword evidence="2 5" id="KW-0805">Transcription regulation</keyword>
<dbReference type="Proteomes" id="UP000095282">
    <property type="component" value="Unplaced"/>
</dbReference>
<organism evidence="8 9">
    <name type="scientific">Caenorhabditis tropicalis</name>
    <dbReference type="NCBI Taxonomy" id="1561998"/>
    <lineage>
        <taxon>Eukaryota</taxon>
        <taxon>Metazoa</taxon>
        <taxon>Ecdysozoa</taxon>
        <taxon>Nematoda</taxon>
        <taxon>Chromadorea</taxon>
        <taxon>Rhabditida</taxon>
        <taxon>Rhabditina</taxon>
        <taxon>Rhabditomorpha</taxon>
        <taxon>Rhabditoidea</taxon>
        <taxon>Rhabditidae</taxon>
        <taxon>Peloderinae</taxon>
        <taxon>Caenorhabditis</taxon>
    </lineage>
</organism>
<accession>A0A1I7UDJ4</accession>
<feature type="domain" description="E2F/DP family winged-helix DNA-binding" evidence="7">
    <location>
        <begin position="60"/>
        <end position="127"/>
    </location>
</feature>
<feature type="region of interest" description="Disordered" evidence="6">
    <location>
        <begin position="1"/>
        <end position="60"/>
    </location>
</feature>
<keyword evidence="4 5" id="KW-0804">Transcription</keyword>
<dbReference type="Gene3D" id="1.10.10.10">
    <property type="entry name" value="Winged helix-like DNA-binding domain superfamily/Winged helix DNA-binding domain"/>
    <property type="match status" value="2"/>
</dbReference>
<keyword evidence="8" id="KW-1185">Reference proteome</keyword>
<evidence type="ECO:0000313" key="8">
    <source>
        <dbReference type="Proteomes" id="UP000095282"/>
    </source>
</evidence>
<protein>
    <submittedName>
        <fullName evidence="9">E2F_TDP domain-containing protein</fullName>
    </submittedName>
</protein>
<evidence type="ECO:0000256" key="6">
    <source>
        <dbReference type="SAM" id="MobiDB-lite"/>
    </source>
</evidence>
<dbReference type="eggNOG" id="KOG2578">
    <property type="taxonomic scope" value="Eukaryota"/>
</dbReference>
<evidence type="ECO:0000256" key="4">
    <source>
        <dbReference type="ARBA" id="ARBA00023163"/>
    </source>
</evidence>
<keyword evidence="5" id="KW-0539">Nucleus</keyword>
<dbReference type="STRING" id="1561998.A0A1I7UDJ4"/>
<evidence type="ECO:0000313" key="9">
    <source>
        <dbReference type="WBParaSite" id="Csp11.Scaffold629.g8245.t1"/>
    </source>
</evidence>
<dbReference type="InterPro" id="IPR036390">
    <property type="entry name" value="WH_DNA-bd_sf"/>
</dbReference>
<dbReference type="GO" id="GO:0000981">
    <property type="term" value="F:DNA-binding transcription factor activity, RNA polymerase II-specific"/>
    <property type="evidence" value="ECO:0007669"/>
    <property type="project" value="TreeGrafter"/>
</dbReference>